<dbReference type="RefSeq" id="WP_151693659.1">
    <property type="nucleotide sequence ID" value="NZ_BMGX01000001.1"/>
</dbReference>
<dbReference type="InterPro" id="IPR050266">
    <property type="entry name" value="AB_hydrolase_sf"/>
</dbReference>
<name>A0A6L3ZEH3_9FLAO</name>
<evidence type="ECO:0000313" key="3">
    <source>
        <dbReference type="Proteomes" id="UP000484164"/>
    </source>
</evidence>
<dbReference type="PANTHER" id="PTHR43798">
    <property type="entry name" value="MONOACYLGLYCEROL LIPASE"/>
    <property type="match status" value="1"/>
</dbReference>
<feature type="domain" description="AB hydrolase-1" evidence="1">
    <location>
        <begin position="22"/>
        <end position="247"/>
    </location>
</feature>
<dbReference type="GO" id="GO:0016787">
    <property type="term" value="F:hydrolase activity"/>
    <property type="evidence" value="ECO:0007669"/>
    <property type="project" value="UniProtKB-KW"/>
</dbReference>
<dbReference type="EMBL" id="WBVQ01000002">
    <property type="protein sequence ID" value="KAB2816231.1"/>
    <property type="molecule type" value="Genomic_DNA"/>
</dbReference>
<evidence type="ECO:0000259" key="1">
    <source>
        <dbReference type="Pfam" id="PF00561"/>
    </source>
</evidence>
<dbReference type="Proteomes" id="UP000484164">
    <property type="component" value="Unassembled WGS sequence"/>
</dbReference>
<dbReference type="InterPro" id="IPR000073">
    <property type="entry name" value="AB_hydrolase_1"/>
</dbReference>
<gene>
    <name evidence="2" type="ORF">F8C82_11125</name>
</gene>
<dbReference type="OrthoDB" id="252464at2"/>
<dbReference type="PRINTS" id="PR00111">
    <property type="entry name" value="ABHYDROLASE"/>
</dbReference>
<accession>A0A6L3ZEH3</accession>
<evidence type="ECO:0000313" key="2">
    <source>
        <dbReference type="EMBL" id="KAB2816231.1"/>
    </source>
</evidence>
<dbReference type="SUPFAM" id="SSF53474">
    <property type="entry name" value="alpha/beta-Hydrolases"/>
    <property type="match status" value="1"/>
</dbReference>
<sequence length="265" mass="30089">MSSYLSHRGTPIHYTECGRGSVVILLHGFLESTQMWNDYAQELSNKYRVICIDLPGHGKSGCFGYVHSMEEMAETVKVVADHLRLKRYHMVGHSMGGYVALAFGELYPDIPKSITLFHSTTYPDSEAKKVDRDRAIQVVKKSPDALIKVSIPNLFRAKSRKLYKAQIANMIAEARKMPVQGIIAALEGMKERPDREALLHLSPIPFCIIAGKKDTVLPIEKMEEQMRAPRVLDRLITENGHMGFIEDRDLCLETLSYFIEDIERH</sequence>
<dbReference type="AlphaFoldDB" id="A0A6L3ZEH3"/>
<organism evidence="2 3">
    <name type="scientific">Phaeocystidibacter marisrubri</name>
    <dbReference type="NCBI Taxonomy" id="1577780"/>
    <lineage>
        <taxon>Bacteria</taxon>
        <taxon>Pseudomonadati</taxon>
        <taxon>Bacteroidota</taxon>
        <taxon>Flavobacteriia</taxon>
        <taxon>Flavobacteriales</taxon>
        <taxon>Phaeocystidibacteraceae</taxon>
        <taxon>Phaeocystidibacter</taxon>
    </lineage>
</organism>
<dbReference type="Pfam" id="PF00561">
    <property type="entry name" value="Abhydrolase_1"/>
    <property type="match status" value="1"/>
</dbReference>
<keyword evidence="3" id="KW-1185">Reference proteome</keyword>
<keyword evidence="2" id="KW-0378">Hydrolase</keyword>
<protein>
    <submittedName>
        <fullName evidence="2">Alpha/beta hydrolase</fullName>
    </submittedName>
</protein>
<comment type="caution">
    <text evidence="2">The sequence shown here is derived from an EMBL/GenBank/DDBJ whole genome shotgun (WGS) entry which is preliminary data.</text>
</comment>
<dbReference type="Gene3D" id="3.40.50.1820">
    <property type="entry name" value="alpha/beta hydrolase"/>
    <property type="match status" value="1"/>
</dbReference>
<proteinExistence type="predicted"/>
<dbReference type="InterPro" id="IPR029058">
    <property type="entry name" value="AB_hydrolase_fold"/>
</dbReference>
<reference evidence="2 3" key="1">
    <citation type="submission" date="2019-10" db="EMBL/GenBank/DDBJ databases">
        <title>Genome sequence of Phaeocystidibacter marisrubri JCM30614 (type strain).</title>
        <authorList>
            <person name="Bowman J.P."/>
        </authorList>
    </citation>
    <scope>NUCLEOTIDE SEQUENCE [LARGE SCALE GENOMIC DNA]</scope>
    <source>
        <strain evidence="2 3">JCM 30614</strain>
    </source>
</reference>